<proteinExistence type="predicted"/>
<dbReference type="Gene3D" id="3.40.50.1110">
    <property type="entry name" value="SGNH hydrolase"/>
    <property type="match status" value="1"/>
</dbReference>
<feature type="signal peptide" evidence="1">
    <location>
        <begin position="1"/>
        <end position="17"/>
    </location>
</feature>
<dbReference type="Proteomes" id="UP000077271">
    <property type="component" value="Unassembled WGS sequence"/>
</dbReference>
<accession>A0A177KRQ6</accession>
<dbReference type="GO" id="GO:0004622">
    <property type="term" value="F:phosphatidylcholine lysophospholipase activity"/>
    <property type="evidence" value="ECO:0007669"/>
    <property type="project" value="TreeGrafter"/>
</dbReference>
<evidence type="ECO:0000259" key="2">
    <source>
        <dbReference type="Pfam" id="PF13472"/>
    </source>
</evidence>
<feature type="domain" description="SGNH hydrolase-type esterase" evidence="2">
    <location>
        <begin position="37"/>
        <end position="227"/>
    </location>
</feature>
<evidence type="ECO:0000313" key="3">
    <source>
        <dbReference type="EMBL" id="OAH55807.1"/>
    </source>
</evidence>
<dbReference type="InterPro" id="IPR036514">
    <property type="entry name" value="SGNH_hydro_sf"/>
</dbReference>
<dbReference type="OrthoDB" id="252349at2"/>
<protein>
    <submittedName>
        <fullName evidence="3">GDSL family lipase</fullName>
    </submittedName>
</protein>
<dbReference type="PANTHER" id="PTHR30383">
    <property type="entry name" value="THIOESTERASE 1/PROTEASE 1/LYSOPHOSPHOLIPASE L1"/>
    <property type="match status" value="1"/>
</dbReference>
<name>A0A177KRQ6_9BACI</name>
<dbReference type="InterPro" id="IPR013830">
    <property type="entry name" value="SGNH_hydro"/>
</dbReference>
<dbReference type="EMBL" id="LQWZ01000023">
    <property type="protein sequence ID" value="OAH55807.1"/>
    <property type="molecule type" value="Genomic_DNA"/>
</dbReference>
<evidence type="ECO:0000256" key="1">
    <source>
        <dbReference type="SAM" id="SignalP"/>
    </source>
</evidence>
<dbReference type="CDD" id="cd04506">
    <property type="entry name" value="SGNH_hydrolase_YpmR_like"/>
    <property type="match status" value="1"/>
</dbReference>
<dbReference type="PANTHER" id="PTHR30383:SF27">
    <property type="entry name" value="SPORE GERMINATION LIPASE LIPC"/>
    <property type="match status" value="1"/>
</dbReference>
<dbReference type="SUPFAM" id="SSF52266">
    <property type="entry name" value="SGNH hydrolase"/>
    <property type="match status" value="1"/>
</dbReference>
<organism evidence="3 4">
    <name type="scientific">Domibacillus aminovorans</name>
    <dbReference type="NCBI Taxonomy" id="29332"/>
    <lineage>
        <taxon>Bacteria</taxon>
        <taxon>Bacillati</taxon>
        <taxon>Bacillota</taxon>
        <taxon>Bacilli</taxon>
        <taxon>Bacillales</taxon>
        <taxon>Bacillaceae</taxon>
        <taxon>Domibacillus</taxon>
    </lineage>
</organism>
<feature type="chain" id="PRO_5038945645" evidence="1">
    <location>
        <begin position="18"/>
        <end position="258"/>
    </location>
</feature>
<dbReference type="InterPro" id="IPR051532">
    <property type="entry name" value="Ester_Hydrolysis_Enzymes"/>
</dbReference>
<keyword evidence="1" id="KW-0732">Signal</keyword>
<reference evidence="3 4" key="1">
    <citation type="submission" date="2016-01" db="EMBL/GenBank/DDBJ databases">
        <title>Investigation of taxonomic status of Bacillus aminovorans.</title>
        <authorList>
            <person name="Verma A."/>
            <person name="Pal Y."/>
            <person name="Krishnamurthi S."/>
        </authorList>
    </citation>
    <scope>NUCLEOTIDE SEQUENCE [LARGE SCALE GENOMIC DNA]</scope>
    <source>
        <strain evidence="3 4">DSM 4337</strain>
    </source>
</reference>
<comment type="caution">
    <text evidence="3">The sequence shown here is derived from an EMBL/GenBank/DDBJ whole genome shotgun (WGS) entry which is preliminary data.</text>
</comment>
<sequence length="258" mass="28728">MKRMMAGLFLVASMAGCGSTVEETIAPVPQNVKIVSVGDSLTEGVGDSTGSGGYVPYLETKLESLHEIKDAVFTNYGKKGNRTDQLLKQVQTDEMKADIKAADIVMITIGGNDVVKVVKENWSHLTIDNFEEEETGYGKRIRAILAEIRKQNEDVGIVLVGIYNPFGKIFVETEDDEEIIRSWNETGKLAAARFDRTTFVSIENIFSKGSAELFFEDQFHPNDLGYKQIADRIFDTIKGEELEQLTNQKMVFTNEGSH</sequence>
<dbReference type="PROSITE" id="PS51257">
    <property type="entry name" value="PROKAR_LIPOPROTEIN"/>
    <property type="match status" value="1"/>
</dbReference>
<gene>
    <name evidence="3" type="ORF">AWH48_03790</name>
</gene>
<dbReference type="AlphaFoldDB" id="A0A177KRQ6"/>
<dbReference type="Pfam" id="PF13472">
    <property type="entry name" value="Lipase_GDSL_2"/>
    <property type="match status" value="1"/>
</dbReference>
<evidence type="ECO:0000313" key="4">
    <source>
        <dbReference type="Proteomes" id="UP000077271"/>
    </source>
</evidence>